<dbReference type="AlphaFoldDB" id="A0A819VNF1"/>
<evidence type="ECO:0000313" key="2">
    <source>
        <dbReference type="EMBL" id="CAF4111283.1"/>
    </source>
</evidence>
<protein>
    <submittedName>
        <fullName evidence="2">Uncharacterized protein</fullName>
    </submittedName>
</protein>
<organism evidence="2 3">
    <name type="scientific">Adineta steineri</name>
    <dbReference type="NCBI Taxonomy" id="433720"/>
    <lineage>
        <taxon>Eukaryota</taxon>
        <taxon>Metazoa</taxon>
        <taxon>Spiralia</taxon>
        <taxon>Gnathifera</taxon>
        <taxon>Rotifera</taxon>
        <taxon>Eurotatoria</taxon>
        <taxon>Bdelloidea</taxon>
        <taxon>Adinetida</taxon>
        <taxon>Adinetidae</taxon>
        <taxon>Adineta</taxon>
    </lineage>
</organism>
<sequence length="262" mass="29833">MNTLHYADTVKDLQCGDIGLLKGLPIDDEQDEVLASYAAQVEHLQDYEDILANKQPILTKHLHTIIGQAQDTTDYDQEKFVNDMCANLLQHQQILNDLQIYLQQLHKEFKKLVVTLVTITHRDSLLFIQNYSQQHIKMRIHFGFDINREMHTACYAMALIMCILSHYDTLYNLDKSHESVLKLRMPNVTSNGTDLYCGIPYDDCRCSVVSICLAQELFSLSGDHKNHVICALWITSMFALMGIVALIYCGSCCHGHILSILA</sequence>
<reference evidence="2" key="1">
    <citation type="submission" date="2021-02" db="EMBL/GenBank/DDBJ databases">
        <authorList>
            <person name="Nowell W R."/>
        </authorList>
    </citation>
    <scope>NUCLEOTIDE SEQUENCE</scope>
</reference>
<evidence type="ECO:0000256" key="1">
    <source>
        <dbReference type="SAM" id="Phobius"/>
    </source>
</evidence>
<keyword evidence="1" id="KW-0812">Transmembrane</keyword>
<keyword evidence="1" id="KW-0472">Membrane</keyword>
<feature type="transmembrane region" description="Helical" evidence="1">
    <location>
        <begin position="228"/>
        <end position="248"/>
    </location>
</feature>
<comment type="caution">
    <text evidence="2">The sequence shown here is derived from an EMBL/GenBank/DDBJ whole genome shotgun (WGS) entry which is preliminary data.</text>
</comment>
<dbReference type="EMBL" id="CAJOAY010005543">
    <property type="protein sequence ID" value="CAF4111283.1"/>
    <property type="molecule type" value="Genomic_DNA"/>
</dbReference>
<feature type="non-terminal residue" evidence="2">
    <location>
        <position position="1"/>
    </location>
</feature>
<dbReference type="Proteomes" id="UP000663881">
    <property type="component" value="Unassembled WGS sequence"/>
</dbReference>
<gene>
    <name evidence="2" type="ORF">OKA104_LOCUS36220</name>
</gene>
<name>A0A819VNF1_9BILA</name>
<evidence type="ECO:0000313" key="3">
    <source>
        <dbReference type="Proteomes" id="UP000663881"/>
    </source>
</evidence>
<accession>A0A819VNF1</accession>
<keyword evidence="1" id="KW-1133">Transmembrane helix</keyword>
<proteinExistence type="predicted"/>